<dbReference type="RefSeq" id="WP_043411287.1">
    <property type="nucleotide sequence ID" value="NZ_JPMI01000348.1"/>
</dbReference>
<evidence type="ECO:0000313" key="3">
    <source>
        <dbReference type="Proteomes" id="UP000028547"/>
    </source>
</evidence>
<proteinExistence type="predicted"/>
<dbReference type="AlphaFoldDB" id="A0A084SH01"/>
<feature type="region of interest" description="Disordered" evidence="1">
    <location>
        <begin position="1"/>
        <end position="39"/>
    </location>
</feature>
<organism evidence="2 3">
    <name type="scientific">Archangium violaceum Cb vi76</name>
    <dbReference type="NCBI Taxonomy" id="1406225"/>
    <lineage>
        <taxon>Bacteria</taxon>
        <taxon>Pseudomonadati</taxon>
        <taxon>Myxococcota</taxon>
        <taxon>Myxococcia</taxon>
        <taxon>Myxococcales</taxon>
        <taxon>Cystobacterineae</taxon>
        <taxon>Archangiaceae</taxon>
        <taxon>Archangium</taxon>
    </lineage>
</organism>
<comment type="caution">
    <text evidence="2">The sequence shown here is derived from an EMBL/GenBank/DDBJ whole genome shotgun (WGS) entry which is preliminary data.</text>
</comment>
<dbReference type="Proteomes" id="UP000028547">
    <property type="component" value="Unassembled WGS sequence"/>
</dbReference>
<gene>
    <name evidence="2" type="ORF">Q664_45865</name>
</gene>
<name>A0A084SH01_9BACT</name>
<reference evidence="2 3" key="1">
    <citation type="submission" date="2014-07" db="EMBL/GenBank/DDBJ databases">
        <title>Draft Genome Sequence of Gephyronic Acid Producer, Cystobacter violaceus Strain Cb vi76.</title>
        <authorList>
            <person name="Stevens D.C."/>
            <person name="Young J."/>
            <person name="Carmichael R."/>
            <person name="Tan J."/>
            <person name="Taylor R.E."/>
        </authorList>
    </citation>
    <scope>NUCLEOTIDE SEQUENCE [LARGE SCALE GENOMIC DNA]</scope>
    <source>
        <strain evidence="2 3">Cb vi76</strain>
    </source>
</reference>
<sequence>MTEKKPPRLSVVKGEGKTRPPEASPASDAAARRSAEEQRVWKDVARARSAMRRVSRAIGKVADAEALLVEAHAEMPYRHQENGEPHAQARAMFEAMSVLYQARAALLRVDGVMIEAARLVLREEEALASPRRKPKPKPPRK</sequence>
<accession>A0A084SH01</accession>
<dbReference type="EMBL" id="JPMI01000348">
    <property type="protein sequence ID" value="KFA87736.1"/>
    <property type="molecule type" value="Genomic_DNA"/>
</dbReference>
<feature type="compositionally biased region" description="Basic and acidic residues" evidence="1">
    <location>
        <begin position="30"/>
        <end position="39"/>
    </location>
</feature>
<evidence type="ECO:0000313" key="2">
    <source>
        <dbReference type="EMBL" id="KFA87736.1"/>
    </source>
</evidence>
<protein>
    <submittedName>
        <fullName evidence="2">Uncharacterized protein</fullName>
    </submittedName>
</protein>
<evidence type="ECO:0000256" key="1">
    <source>
        <dbReference type="SAM" id="MobiDB-lite"/>
    </source>
</evidence>